<feature type="non-terminal residue" evidence="4">
    <location>
        <position position="1"/>
    </location>
</feature>
<dbReference type="InterPro" id="IPR017853">
    <property type="entry name" value="GH"/>
</dbReference>
<dbReference type="GO" id="GO:0005975">
    <property type="term" value="P:carbohydrate metabolic process"/>
    <property type="evidence" value="ECO:0007669"/>
    <property type="project" value="InterPro"/>
</dbReference>
<dbReference type="InterPro" id="IPR006101">
    <property type="entry name" value="Glyco_hydro_2"/>
</dbReference>
<dbReference type="InterPro" id="IPR036156">
    <property type="entry name" value="Beta-gal/glucu_dom_sf"/>
</dbReference>
<proteinExistence type="inferred from homology"/>
<dbReference type="Pfam" id="PF02836">
    <property type="entry name" value="Glyco_hydro_2_C"/>
    <property type="match status" value="1"/>
</dbReference>
<dbReference type="GO" id="GO:0004553">
    <property type="term" value="F:hydrolase activity, hydrolyzing O-glycosyl compounds"/>
    <property type="evidence" value="ECO:0007669"/>
    <property type="project" value="InterPro"/>
</dbReference>
<dbReference type="InterPro" id="IPR006102">
    <property type="entry name" value="Ig-like_GH2"/>
</dbReference>
<dbReference type="EMBL" id="SOKU01000123">
    <property type="protein sequence ID" value="TES86174.1"/>
    <property type="molecule type" value="Genomic_DNA"/>
</dbReference>
<dbReference type="InterPro" id="IPR051913">
    <property type="entry name" value="GH2_Domain-Containing"/>
</dbReference>
<dbReference type="PRINTS" id="PR00132">
    <property type="entry name" value="GLHYDRLASE2"/>
</dbReference>
<comment type="caution">
    <text evidence="4">The sequence shown here is derived from an EMBL/GenBank/DDBJ whole genome shotgun (WGS) entry which is preliminary data.</text>
</comment>
<evidence type="ECO:0000256" key="1">
    <source>
        <dbReference type="ARBA" id="ARBA00007401"/>
    </source>
</evidence>
<dbReference type="InterPro" id="IPR023232">
    <property type="entry name" value="Glyco_hydro_2_AS"/>
</dbReference>
<sequence>MNKVWVKDCFVMPQLKDNSATARIEIWNSSGNEIMCEAEFLVSPKKAPEKIVGSKQRKLRLQPGANPIEVKIKIDEVALWSPHNPNLYLWRILLKDGKEVWERHNVTFGMRSFTVHDSHFYLNGERIILKGILQQPLYPRTLTHPLNREMAEKAIQLAKKANFNLMRLHIKPAPPITLELADELGIMLYEEPPMGWIKDSEFLEARCKGEVRELIERDRNHPSVVMWGIFNERGSWDSEAIRKLKPKLCELARQLDPTRVIIDDSGEIYPAWLIRGTNIYPPGSYNPILYNDVHSYLTPTNEQVYDHFLKLGKPDDLVFVSEFGAGGIEDLPTVVSNFDEESDQNLQDYKHLQEILGSLEANFKKYNLSQAFEDVSGLCKATQKIQAVNNKLQVEAMRANPNLDGYCCTHLADAGFEITLGILDYWRNPKKAMEAFEQVNQPFQVILRIQPRNSYLEKGCTLTVAIVNDEDSKGECRYEIRIESPDEKIVFERKGAIVVDRGVSYLLTENIHLKGIGGNYKAAAIVKKGGKILAKNSFEFVAMSEPQVRLPQEIFLIDPEDSLRPWLDKKEIKYREFDNFQDRAGQVVISLVKDPFSYLGVCDTLLDVQRAVAKGSVAIYLGSPSTHLAPPFLLDKKKGWGTCVFSVFHYIKKHPIFKGLPSDCILGQEYCNICATETLGQDGVSALKGEILAGCFWYSTRTQKKFGWGADLAVIPYGKGKVVLSELHLVENLGKDPVAEKILLNLMEFTSG</sequence>
<protein>
    <recommendedName>
        <fullName evidence="6">Beta-galactosidase</fullName>
    </recommendedName>
</protein>
<reference evidence="4 5" key="1">
    <citation type="submission" date="2019-03" db="EMBL/GenBank/DDBJ databases">
        <title>Metabolic potential of uncultured bacteria and archaea associated with petroleum seepage in deep-sea sediments.</title>
        <authorList>
            <person name="Dong X."/>
            <person name="Hubert C."/>
        </authorList>
    </citation>
    <scope>NUCLEOTIDE SEQUENCE [LARGE SCALE GENOMIC DNA]</scope>
    <source>
        <strain evidence="4">E44_bin92</strain>
    </source>
</reference>
<feature type="domain" description="Glycoside hydrolase family 2 catalytic" evidence="3">
    <location>
        <begin position="114"/>
        <end position="262"/>
    </location>
</feature>
<organism evidence="4 5">
    <name type="scientific">Aerophobetes bacterium</name>
    <dbReference type="NCBI Taxonomy" id="2030807"/>
    <lineage>
        <taxon>Bacteria</taxon>
        <taxon>Candidatus Aerophobota</taxon>
    </lineage>
</organism>
<dbReference type="Gene3D" id="3.20.20.80">
    <property type="entry name" value="Glycosidases"/>
    <property type="match status" value="1"/>
</dbReference>
<dbReference type="SUPFAM" id="SSF51445">
    <property type="entry name" value="(Trans)glycosidases"/>
    <property type="match status" value="1"/>
</dbReference>
<comment type="similarity">
    <text evidence="1">Belongs to the glycosyl hydrolase 2 family.</text>
</comment>
<dbReference type="SUPFAM" id="SSF49303">
    <property type="entry name" value="beta-Galactosidase/glucuronidase domain"/>
    <property type="match status" value="1"/>
</dbReference>
<accession>A0A523QKE4</accession>
<dbReference type="PROSITE" id="PS00608">
    <property type="entry name" value="GLYCOSYL_HYDROL_F2_2"/>
    <property type="match status" value="1"/>
</dbReference>
<dbReference type="InterPro" id="IPR006103">
    <property type="entry name" value="Glyco_hydro_2_cat"/>
</dbReference>
<evidence type="ECO:0000259" key="2">
    <source>
        <dbReference type="Pfam" id="PF00703"/>
    </source>
</evidence>
<dbReference type="InterPro" id="IPR013783">
    <property type="entry name" value="Ig-like_fold"/>
</dbReference>
<name>A0A523QKE4_UNCAE</name>
<evidence type="ECO:0000259" key="3">
    <source>
        <dbReference type="Pfam" id="PF02836"/>
    </source>
</evidence>
<dbReference type="Proteomes" id="UP000320781">
    <property type="component" value="Unassembled WGS sequence"/>
</dbReference>
<evidence type="ECO:0008006" key="6">
    <source>
        <dbReference type="Google" id="ProtNLM"/>
    </source>
</evidence>
<evidence type="ECO:0000313" key="5">
    <source>
        <dbReference type="Proteomes" id="UP000320781"/>
    </source>
</evidence>
<dbReference type="PANTHER" id="PTHR42732">
    <property type="entry name" value="BETA-GALACTOSIDASE"/>
    <property type="match status" value="1"/>
</dbReference>
<dbReference type="PANTHER" id="PTHR42732:SF1">
    <property type="entry name" value="BETA-MANNOSIDASE"/>
    <property type="match status" value="1"/>
</dbReference>
<dbReference type="AlphaFoldDB" id="A0A523QKE4"/>
<feature type="domain" description="Glycoside hydrolase family 2 immunoglobulin-like beta-sandwich" evidence="2">
    <location>
        <begin position="6"/>
        <end position="111"/>
    </location>
</feature>
<dbReference type="Pfam" id="PF00703">
    <property type="entry name" value="Glyco_hydro_2"/>
    <property type="match status" value="1"/>
</dbReference>
<dbReference type="Gene3D" id="2.60.40.10">
    <property type="entry name" value="Immunoglobulins"/>
    <property type="match status" value="1"/>
</dbReference>
<evidence type="ECO:0000313" key="4">
    <source>
        <dbReference type="EMBL" id="TES86174.1"/>
    </source>
</evidence>
<gene>
    <name evidence="4" type="ORF">E3J95_02605</name>
</gene>